<comment type="caution">
    <text evidence="3">The sequence shown here is derived from an EMBL/GenBank/DDBJ whole genome shotgun (WGS) entry which is preliminary data.</text>
</comment>
<reference evidence="3 4" key="1">
    <citation type="submission" date="2019-10" db="EMBL/GenBank/DDBJ databases">
        <authorList>
            <person name="Palmer J.M."/>
        </authorList>
    </citation>
    <scope>NUCLEOTIDE SEQUENCE [LARGE SCALE GENOMIC DNA]</scope>
    <source>
        <strain evidence="3 4">TWF696</strain>
    </source>
</reference>
<gene>
    <name evidence="3" type="ORF">TWF696_004370</name>
</gene>
<organism evidence="3 4">
    <name type="scientific">Orbilia brochopaga</name>
    <dbReference type="NCBI Taxonomy" id="3140254"/>
    <lineage>
        <taxon>Eukaryota</taxon>
        <taxon>Fungi</taxon>
        <taxon>Dikarya</taxon>
        <taxon>Ascomycota</taxon>
        <taxon>Pezizomycotina</taxon>
        <taxon>Orbiliomycetes</taxon>
        <taxon>Orbiliales</taxon>
        <taxon>Orbiliaceae</taxon>
        <taxon>Orbilia</taxon>
    </lineage>
</organism>
<proteinExistence type="predicted"/>
<protein>
    <submittedName>
        <fullName evidence="3">Uncharacterized protein</fullName>
    </submittedName>
</protein>
<evidence type="ECO:0000313" key="4">
    <source>
        <dbReference type="Proteomes" id="UP001375240"/>
    </source>
</evidence>
<evidence type="ECO:0000313" key="3">
    <source>
        <dbReference type="EMBL" id="KAK6355255.1"/>
    </source>
</evidence>
<feature type="signal peptide" evidence="2">
    <location>
        <begin position="1"/>
        <end position="35"/>
    </location>
</feature>
<feature type="region of interest" description="Disordered" evidence="1">
    <location>
        <begin position="276"/>
        <end position="296"/>
    </location>
</feature>
<dbReference type="Proteomes" id="UP001375240">
    <property type="component" value="Unassembled WGS sequence"/>
</dbReference>
<keyword evidence="2" id="KW-0732">Signal</keyword>
<name>A0AAV9V8D6_9PEZI</name>
<feature type="chain" id="PRO_5043979078" evidence="2">
    <location>
        <begin position="36"/>
        <end position="327"/>
    </location>
</feature>
<evidence type="ECO:0000256" key="1">
    <source>
        <dbReference type="SAM" id="MobiDB-lite"/>
    </source>
</evidence>
<keyword evidence="4" id="KW-1185">Reference proteome</keyword>
<sequence>MDLPLSRIQEGRPYTSSFFILSLFLLILLPSRAWSAALPTSKNPKFIKRAIAFNLFPVCEDINTIIANPEPERSREIIVEDGHGGDKHVKRPDYRALIGKLNSYGAGYVLQLRVDSCKNCLCDENGEMQSGHGVGLGLDQVCNDATLQRCKYWYGCYCERRQESEPEPDVSDAVSEAALEAISEHGYEVGSEAGPSTQHEQPRYHPSLETIDELSELEMSTNRQEVEGTNEPYEIEGPSRSRRGTWDWFRRMTVNIGRAWGVREIIDRTVNRAHGRLRGGRGSRSKPSRWRGPHKGLRKRGFDVDVYPDDYAIDTGEGETFETVELH</sequence>
<accession>A0AAV9V8D6</accession>
<dbReference type="AlphaFoldDB" id="A0AAV9V8D6"/>
<evidence type="ECO:0000256" key="2">
    <source>
        <dbReference type="SAM" id="SignalP"/>
    </source>
</evidence>
<dbReference type="EMBL" id="JAVHNQ010000002">
    <property type="protein sequence ID" value="KAK6355255.1"/>
    <property type="molecule type" value="Genomic_DNA"/>
</dbReference>